<protein>
    <submittedName>
        <fullName evidence="1">Uncharacterized protein</fullName>
    </submittedName>
</protein>
<dbReference type="EMBL" id="CP086720">
    <property type="protein sequence ID" value="WOO85395.1"/>
    <property type="molecule type" value="Genomic_DNA"/>
</dbReference>
<dbReference type="AlphaFoldDB" id="A0AAF1BPE9"/>
<keyword evidence="2" id="KW-1185">Reference proteome</keyword>
<gene>
    <name evidence="1" type="ORF">LOC62_07G008894</name>
</gene>
<organism evidence="1 2">
    <name type="scientific">Vanrija pseudolonga</name>
    <dbReference type="NCBI Taxonomy" id="143232"/>
    <lineage>
        <taxon>Eukaryota</taxon>
        <taxon>Fungi</taxon>
        <taxon>Dikarya</taxon>
        <taxon>Basidiomycota</taxon>
        <taxon>Agaricomycotina</taxon>
        <taxon>Tremellomycetes</taxon>
        <taxon>Trichosporonales</taxon>
        <taxon>Trichosporonaceae</taxon>
        <taxon>Vanrija</taxon>
    </lineage>
</organism>
<dbReference type="RefSeq" id="XP_062631421.1">
    <property type="nucleotide sequence ID" value="XM_062775437.1"/>
</dbReference>
<dbReference type="Proteomes" id="UP000827549">
    <property type="component" value="Chromosome 7"/>
</dbReference>
<dbReference type="GeneID" id="87812058"/>
<name>A0AAF1BPE9_9TREE</name>
<evidence type="ECO:0000313" key="1">
    <source>
        <dbReference type="EMBL" id="WOO85395.1"/>
    </source>
</evidence>
<sequence length="378" mass="42158">MPTTSHVTHSGGARSPFPPLALTPTSFPMVWDEILLHADESTFPSLRATSKDLHKRINKKLYEHVGVHLTKSGDRLHIDLLAPYTNHRVPGLDWVGARALCVSRLKSCCLTIDKVVNPATMTLSGVHEADIEAFRSLEVALHDVMSHRRAGRNYASLFDLARLDTVVAFLENPTSTGSAQGELRNRRLFCDLPARFLRIVAVNIELGDTRFRFYDLAHMPKLESVVVNLRKNESQLQTTTDVWRALSSLFLALSTLMPRVKLIISGLELFPDKHEDSDQAPAPIIWEAREPRLNLMTAVLIGSSKSMAEAGGGISPWSKAVMERRDREMAELEALRKAIVLGEVEHLREVLGEELFRFFTKPPGSSVERRLSGDGDGE</sequence>
<evidence type="ECO:0000313" key="2">
    <source>
        <dbReference type="Proteomes" id="UP000827549"/>
    </source>
</evidence>
<proteinExistence type="predicted"/>
<accession>A0AAF1BPE9</accession>
<reference evidence="1" key="1">
    <citation type="submission" date="2023-10" db="EMBL/GenBank/DDBJ databases">
        <authorList>
            <person name="Noh H."/>
        </authorList>
    </citation>
    <scope>NUCLEOTIDE SEQUENCE</scope>
    <source>
        <strain evidence="1">DUCC4014</strain>
    </source>
</reference>